<accession>A0A8K1G797</accession>
<dbReference type="EMBL" id="SWJQ01000556">
    <property type="protein sequence ID" value="TRZ12893.1"/>
    <property type="molecule type" value="Genomic_DNA"/>
</dbReference>
<evidence type="ECO:0000313" key="2">
    <source>
        <dbReference type="Proteomes" id="UP000796761"/>
    </source>
</evidence>
<protein>
    <recommendedName>
        <fullName evidence="3">RNA-directed DNA polymerase from mobile element jockey</fullName>
    </recommendedName>
</protein>
<organism evidence="1 2">
    <name type="scientific">Zosterops borbonicus</name>
    <dbReference type="NCBI Taxonomy" id="364589"/>
    <lineage>
        <taxon>Eukaryota</taxon>
        <taxon>Metazoa</taxon>
        <taxon>Chordata</taxon>
        <taxon>Craniata</taxon>
        <taxon>Vertebrata</taxon>
        <taxon>Euteleostomi</taxon>
        <taxon>Archelosauria</taxon>
        <taxon>Archosauria</taxon>
        <taxon>Dinosauria</taxon>
        <taxon>Saurischia</taxon>
        <taxon>Theropoda</taxon>
        <taxon>Coelurosauria</taxon>
        <taxon>Aves</taxon>
        <taxon>Neognathae</taxon>
        <taxon>Neoaves</taxon>
        <taxon>Telluraves</taxon>
        <taxon>Australaves</taxon>
        <taxon>Passeriformes</taxon>
        <taxon>Sylvioidea</taxon>
        <taxon>Zosteropidae</taxon>
        <taxon>Zosterops</taxon>
    </lineage>
</organism>
<dbReference type="PANTHER" id="PTHR33395:SF22">
    <property type="entry name" value="REVERSE TRANSCRIPTASE DOMAIN-CONTAINING PROTEIN"/>
    <property type="match status" value="1"/>
</dbReference>
<dbReference type="GO" id="GO:0031012">
    <property type="term" value="C:extracellular matrix"/>
    <property type="evidence" value="ECO:0007669"/>
    <property type="project" value="TreeGrafter"/>
</dbReference>
<sequence length="163" mass="18289">MACPQDICPPGLVDGVREQNDPLVFQEEAVRELLSCLDIHKSLGPDGIHPRVMRELADELAKPLSIIYQQSWLTAEVPDDWKLASVMVIQKKGGKQDPGNYRPVSLISVPDEGIESFISKFADDTKLGACVDLMEDRMALQRDLELLDGWAESSRMKFNKSKY</sequence>
<dbReference type="AlphaFoldDB" id="A0A8K1G797"/>
<proteinExistence type="predicted"/>
<dbReference type="GO" id="GO:0061343">
    <property type="term" value="P:cell adhesion involved in heart morphogenesis"/>
    <property type="evidence" value="ECO:0007669"/>
    <property type="project" value="TreeGrafter"/>
</dbReference>
<dbReference type="PANTHER" id="PTHR33395">
    <property type="entry name" value="TRANSCRIPTASE, PUTATIVE-RELATED-RELATED"/>
    <property type="match status" value="1"/>
</dbReference>
<reference evidence="1" key="1">
    <citation type="submission" date="2019-04" db="EMBL/GenBank/DDBJ databases">
        <title>Genome assembly of Zosterops borbonicus 15179.</title>
        <authorList>
            <person name="Leroy T."/>
            <person name="Anselmetti Y."/>
            <person name="Tilak M.-K."/>
            <person name="Nabholz B."/>
        </authorList>
    </citation>
    <scope>NUCLEOTIDE SEQUENCE</scope>
    <source>
        <strain evidence="1">HGM_15179</strain>
        <tissue evidence="1">Muscle</tissue>
    </source>
</reference>
<comment type="caution">
    <text evidence="1">The sequence shown here is derived from an EMBL/GenBank/DDBJ whole genome shotgun (WGS) entry which is preliminary data.</text>
</comment>
<dbReference type="Proteomes" id="UP000796761">
    <property type="component" value="Unassembled WGS sequence"/>
</dbReference>
<gene>
    <name evidence="1" type="ORF">HGM15179_014207</name>
</gene>
<dbReference type="GO" id="GO:0007508">
    <property type="term" value="P:larval heart development"/>
    <property type="evidence" value="ECO:0007669"/>
    <property type="project" value="TreeGrafter"/>
</dbReference>
<dbReference type="OrthoDB" id="416454at2759"/>
<evidence type="ECO:0000313" key="1">
    <source>
        <dbReference type="EMBL" id="TRZ12893.1"/>
    </source>
</evidence>
<keyword evidence="2" id="KW-1185">Reference proteome</keyword>
<evidence type="ECO:0008006" key="3">
    <source>
        <dbReference type="Google" id="ProtNLM"/>
    </source>
</evidence>
<name>A0A8K1G797_9PASS</name>